<keyword evidence="4" id="KW-0735">Signal-anchor</keyword>
<sequence length="226" mass="25784">MPGISRWCCPNFRLFLWDSRRKLLCKRAAPEWGVSMRPVATKQLIIYRLQDVQMAPSSYINDFKNLLQAYQNQDNKTHQECTSTCLNSAKPCKFNISSLGPCGKEPYGYDTESPCVLIKLNKHFGWFPCLPPNDPSRQSQQSYIEVECKGHQPADREHYSELHLYPQNGFPTSFFPYSAQKHYLAPLVAVKIENPLSGILVTIECTSRYEGKAVSSLIFQVIVVGR</sequence>
<dbReference type="GO" id="GO:0030007">
    <property type="term" value="P:intracellular potassium ion homeostasis"/>
    <property type="evidence" value="ECO:0007669"/>
    <property type="project" value="TreeGrafter"/>
</dbReference>
<comment type="similarity">
    <text evidence="2">Belongs to the X(+)/potassium ATPases subunit beta family.</text>
</comment>
<dbReference type="GO" id="GO:1990573">
    <property type="term" value="P:potassium ion import across plasma membrane"/>
    <property type="evidence" value="ECO:0007669"/>
    <property type="project" value="TreeGrafter"/>
</dbReference>
<keyword evidence="3" id="KW-0812">Transmembrane</keyword>
<protein>
    <submittedName>
        <fullName evidence="7">Uncharacterized protein</fullName>
    </submittedName>
</protein>
<evidence type="ECO:0000256" key="6">
    <source>
        <dbReference type="ARBA" id="ARBA00023136"/>
    </source>
</evidence>
<comment type="subcellular location">
    <subcellularLocation>
        <location evidence="1">Membrane</location>
        <topology evidence="1">Single-pass type II membrane protein</topology>
    </subcellularLocation>
</comment>
<dbReference type="GO" id="GO:0005890">
    <property type="term" value="C:sodium:potassium-exchanging ATPase complex"/>
    <property type="evidence" value="ECO:0007669"/>
    <property type="project" value="InterPro"/>
</dbReference>
<keyword evidence="8" id="KW-1185">Reference proteome</keyword>
<dbReference type="AlphaFoldDB" id="A0AAN9VNZ2"/>
<evidence type="ECO:0000256" key="1">
    <source>
        <dbReference type="ARBA" id="ARBA00004606"/>
    </source>
</evidence>
<proteinExistence type="inferred from homology"/>
<dbReference type="GO" id="GO:0036376">
    <property type="term" value="P:sodium ion export across plasma membrane"/>
    <property type="evidence" value="ECO:0007669"/>
    <property type="project" value="TreeGrafter"/>
</dbReference>
<evidence type="ECO:0000313" key="8">
    <source>
        <dbReference type="Proteomes" id="UP001378592"/>
    </source>
</evidence>
<dbReference type="EMBL" id="JAZDUA010000090">
    <property type="protein sequence ID" value="KAK7868600.1"/>
    <property type="molecule type" value="Genomic_DNA"/>
</dbReference>
<reference evidence="7 8" key="1">
    <citation type="submission" date="2024-03" db="EMBL/GenBank/DDBJ databases">
        <title>The genome assembly and annotation of the cricket Gryllus longicercus Weissman &amp; Gray.</title>
        <authorList>
            <person name="Szrajer S."/>
            <person name="Gray D."/>
            <person name="Ylla G."/>
        </authorList>
    </citation>
    <scope>NUCLEOTIDE SEQUENCE [LARGE SCALE GENOMIC DNA]</scope>
    <source>
        <strain evidence="7">DAG 2021-001</strain>
        <tissue evidence="7">Whole body minus gut</tissue>
    </source>
</reference>
<evidence type="ECO:0000256" key="2">
    <source>
        <dbReference type="ARBA" id="ARBA00005876"/>
    </source>
</evidence>
<organism evidence="7 8">
    <name type="scientific">Gryllus longicercus</name>
    <dbReference type="NCBI Taxonomy" id="2509291"/>
    <lineage>
        <taxon>Eukaryota</taxon>
        <taxon>Metazoa</taxon>
        <taxon>Ecdysozoa</taxon>
        <taxon>Arthropoda</taxon>
        <taxon>Hexapoda</taxon>
        <taxon>Insecta</taxon>
        <taxon>Pterygota</taxon>
        <taxon>Neoptera</taxon>
        <taxon>Polyneoptera</taxon>
        <taxon>Orthoptera</taxon>
        <taxon>Ensifera</taxon>
        <taxon>Gryllidea</taxon>
        <taxon>Grylloidea</taxon>
        <taxon>Gryllidae</taxon>
        <taxon>Gryllinae</taxon>
        <taxon>Gryllus</taxon>
    </lineage>
</organism>
<dbReference type="Gene3D" id="2.60.40.1660">
    <property type="entry name" value="Na, k-atpase alpha subunit"/>
    <property type="match status" value="1"/>
</dbReference>
<keyword evidence="5" id="KW-1133">Transmembrane helix</keyword>
<evidence type="ECO:0000313" key="7">
    <source>
        <dbReference type="EMBL" id="KAK7868600.1"/>
    </source>
</evidence>
<evidence type="ECO:0000256" key="4">
    <source>
        <dbReference type="ARBA" id="ARBA00022968"/>
    </source>
</evidence>
<dbReference type="GO" id="GO:0006883">
    <property type="term" value="P:intracellular sodium ion homeostasis"/>
    <property type="evidence" value="ECO:0007669"/>
    <property type="project" value="TreeGrafter"/>
</dbReference>
<name>A0AAN9VNZ2_9ORTH</name>
<dbReference type="InterPro" id="IPR000402">
    <property type="entry name" value="Na/K_ATPase_sub_beta"/>
</dbReference>
<dbReference type="PANTHER" id="PTHR11523:SF28">
    <property type="entry name" value="NA_K-ATPASE BETA SUBUNIT ISOFORM 4-RELATED"/>
    <property type="match status" value="1"/>
</dbReference>
<dbReference type="PANTHER" id="PTHR11523">
    <property type="entry name" value="SODIUM/POTASSIUM-DEPENDENT ATPASE BETA SUBUNIT"/>
    <property type="match status" value="1"/>
</dbReference>
<dbReference type="InterPro" id="IPR038702">
    <property type="entry name" value="Na/K_ATPase_sub_beta_sf"/>
</dbReference>
<evidence type="ECO:0000256" key="5">
    <source>
        <dbReference type="ARBA" id="ARBA00022989"/>
    </source>
</evidence>
<dbReference type="Proteomes" id="UP001378592">
    <property type="component" value="Unassembled WGS sequence"/>
</dbReference>
<gene>
    <name evidence="7" type="ORF">R5R35_008411</name>
</gene>
<keyword evidence="6" id="KW-0472">Membrane</keyword>
<comment type="caution">
    <text evidence="7">The sequence shown here is derived from an EMBL/GenBank/DDBJ whole genome shotgun (WGS) entry which is preliminary data.</text>
</comment>
<accession>A0AAN9VNZ2</accession>
<evidence type="ECO:0000256" key="3">
    <source>
        <dbReference type="ARBA" id="ARBA00022692"/>
    </source>
</evidence>
<dbReference type="Pfam" id="PF00287">
    <property type="entry name" value="Na_K-ATPase"/>
    <property type="match status" value="1"/>
</dbReference>
<dbReference type="GO" id="GO:0001671">
    <property type="term" value="F:ATPase activator activity"/>
    <property type="evidence" value="ECO:0007669"/>
    <property type="project" value="TreeGrafter"/>
</dbReference>